<dbReference type="InterPro" id="IPR015797">
    <property type="entry name" value="NUDIX_hydrolase-like_dom_sf"/>
</dbReference>
<gene>
    <name evidence="2" type="ORF">COU82_01805</name>
</gene>
<evidence type="ECO:0000313" key="2">
    <source>
        <dbReference type="EMBL" id="PJE57475.1"/>
    </source>
</evidence>
<reference evidence="3" key="1">
    <citation type="submission" date="2017-09" db="EMBL/GenBank/DDBJ databases">
        <title>Depth-based differentiation of microbial function through sediment-hosted aquifers and enrichment of novel symbionts in the deep terrestrial subsurface.</title>
        <authorList>
            <person name="Probst A.J."/>
            <person name="Ladd B."/>
            <person name="Jarett J.K."/>
            <person name="Geller-Mcgrath D.E."/>
            <person name="Sieber C.M.K."/>
            <person name="Emerson J.B."/>
            <person name="Anantharaman K."/>
            <person name="Thomas B.C."/>
            <person name="Malmstrom R."/>
            <person name="Stieglmeier M."/>
            <person name="Klingl A."/>
            <person name="Woyke T."/>
            <person name="Ryan C.M."/>
            <person name="Banfield J.F."/>
        </authorList>
    </citation>
    <scope>NUCLEOTIDE SEQUENCE [LARGE SCALE GENOMIC DNA]</scope>
</reference>
<dbReference type="SUPFAM" id="SSF55811">
    <property type="entry name" value="Nudix"/>
    <property type="match status" value="1"/>
</dbReference>
<dbReference type="InterPro" id="IPR000086">
    <property type="entry name" value="NUDIX_hydrolase_dom"/>
</dbReference>
<dbReference type="Proteomes" id="UP000231648">
    <property type="component" value="Unassembled WGS sequence"/>
</dbReference>
<dbReference type="EMBL" id="PFDX01000020">
    <property type="protein sequence ID" value="PJE57475.1"/>
    <property type="molecule type" value="Genomic_DNA"/>
</dbReference>
<name>A0A2M8KC50_9BACT</name>
<dbReference type="Pfam" id="PF00293">
    <property type="entry name" value="NUDIX"/>
    <property type="match status" value="1"/>
</dbReference>
<evidence type="ECO:0000313" key="3">
    <source>
        <dbReference type="Proteomes" id="UP000231648"/>
    </source>
</evidence>
<dbReference type="PROSITE" id="PS51462">
    <property type="entry name" value="NUDIX"/>
    <property type="match status" value="1"/>
</dbReference>
<sequence>MRAGRRARHNPEVWAGKPKRRKVKRKMKKKRLKKIRAIIYDIRNNKPYFLILHRILRWKGWEFLKETIEKGETPRQTLIRGVKEETGIKKFKIIKGLNIQEKWQADGINYVIADSFLVRADMNNKISLKQEIVEHNKYQWADKKTALRKLTWPKTRKLFKNINNKLFV</sequence>
<feature type="domain" description="Nudix hydrolase" evidence="1">
    <location>
        <begin position="33"/>
        <end position="164"/>
    </location>
</feature>
<proteinExistence type="predicted"/>
<organism evidence="2 3">
    <name type="scientific">Candidatus Portnoybacteria bacterium CG10_big_fil_rev_8_21_14_0_10_38_18</name>
    <dbReference type="NCBI Taxonomy" id="1974813"/>
    <lineage>
        <taxon>Bacteria</taxon>
        <taxon>Candidatus Portnoyibacteriota</taxon>
    </lineage>
</organism>
<comment type="caution">
    <text evidence="2">The sequence shown here is derived from an EMBL/GenBank/DDBJ whole genome shotgun (WGS) entry which is preliminary data.</text>
</comment>
<accession>A0A2M8KC50</accession>
<evidence type="ECO:0000259" key="1">
    <source>
        <dbReference type="PROSITE" id="PS51462"/>
    </source>
</evidence>
<protein>
    <recommendedName>
        <fullName evidence="1">Nudix hydrolase domain-containing protein</fullName>
    </recommendedName>
</protein>
<dbReference type="AlphaFoldDB" id="A0A2M8KC50"/>
<dbReference type="Gene3D" id="3.90.79.10">
    <property type="entry name" value="Nucleoside Triphosphate Pyrophosphohydrolase"/>
    <property type="match status" value="1"/>
</dbReference>